<dbReference type="EMBL" id="KN822051">
    <property type="protein sequence ID" value="KIM61472.1"/>
    <property type="molecule type" value="Genomic_DNA"/>
</dbReference>
<accession>A0A0C3A9B4</accession>
<reference evidence="1 2" key="1">
    <citation type="submission" date="2014-04" db="EMBL/GenBank/DDBJ databases">
        <authorList>
            <consortium name="DOE Joint Genome Institute"/>
            <person name="Kuo A."/>
            <person name="Kohler A."/>
            <person name="Nagy L.G."/>
            <person name="Floudas D."/>
            <person name="Copeland A."/>
            <person name="Barry K.W."/>
            <person name="Cichocki N."/>
            <person name="Veneault-Fourrey C."/>
            <person name="LaButti K."/>
            <person name="Lindquist E.A."/>
            <person name="Lipzen A."/>
            <person name="Lundell T."/>
            <person name="Morin E."/>
            <person name="Murat C."/>
            <person name="Sun H."/>
            <person name="Tunlid A."/>
            <person name="Henrissat B."/>
            <person name="Grigoriev I.V."/>
            <person name="Hibbett D.S."/>
            <person name="Martin F."/>
            <person name="Nordberg H.P."/>
            <person name="Cantor M.N."/>
            <person name="Hua S.X."/>
        </authorList>
    </citation>
    <scope>NUCLEOTIDE SEQUENCE [LARGE SCALE GENOMIC DNA]</scope>
    <source>
        <strain evidence="1 2">Foug A</strain>
    </source>
</reference>
<keyword evidence="2" id="KW-1185">Reference proteome</keyword>
<protein>
    <submittedName>
        <fullName evidence="1">Uncharacterized protein</fullName>
    </submittedName>
</protein>
<organism evidence="1 2">
    <name type="scientific">Scleroderma citrinum Foug A</name>
    <dbReference type="NCBI Taxonomy" id="1036808"/>
    <lineage>
        <taxon>Eukaryota</taxon>
        <taxon>Fungi</taxon>
        <taxon>Dikarya</taxon>
        <taxon>Basidiomycota</taxon>
        <taxon>Agaricomycotina</taxon>
        <taxon>Agaricomycetes</taxon>
        <taxon>Agaricomycetidae</taxon>
        <taxon>Boletales</taxon>
        <taxon>Sclerodermatineae</taxon>
        <taxon>Sclerodermataceae</taxon>
        <taxon>Scleroderma</taxon>
    </lineage>
</organism>
<name>A0A0C3A9B4_9AGAM</name>
<dbReference type="InParanoid" id="A0A0C3A9B4"/>
<evidence type="ECO:0000313" key="1">
    <source>
        <dbReference type="EMBL" id="KIM61472.1"/>
    </source>
</evidence>
<reference evidence="2" key="2">
    <citation type="submission" date="2015-01" db="EMBL/GenBank/DDBJ databases">
        <title>Evolutionary Origins and Diversification of the Mycorrhizal Mutualists.</title>
        <authorList>
            <consortium name="DOE Joint Genome Institute"/>
            <consortium name="Mycorrhizal Genomics Consortium"/>
            <person name="Kohler A."/>
            <person name="Kuo A."/>
            <person name="Nagy L.G."/>
            <person name="Floudas D."/>
            <person name="Copeland A."/>
            <person name="Barry K.W."/>
            <person name="Cichocki N."/>
            <person name="Veneault-Fourrey C."/>
            <person name="LaButti K."/>
            <person name="Lindquist E.A."/>
            <person name="Lipzen A."/>
            <person name="Lundell T."/>
            <person name="Morin E."/>
            <person name="Murat C."/>
            <person name="Riley R."/>
            <person name="Ohm R."/>
            <person name="Sun H."/>
            <person name="Tunlid A."/>
            <person name="Henrissat B."/>
            <person name="Grigoriev I.V."/>
            <person name="Hibbett D.S."/>
            <person name="Martin F."/>
        </authorList>
    </citation>
    <scope>NUCLEOTIDE SEQUENCE [LARGE SCALE GENOMIC DNA]</scope>
    <source>
        <strain evidence="2">Foug A</strain>
    </source>
</reference>
<dbReference type="AlphaFoldDB" id="A0A0C3A9B4"/>
<sequence length="162" mass="18483">MFAGMTDFSHMLDPIHGSGDLGRVGERGTALSFLPNPHFAILHSTLNGLEMSTCSCPLLCIFILVARGAKKKARDVLCNRNHGINLEHKLGLRARWLSFLASSMSLPRDEDPYCLQVRIWQRYSHSTTEFSNHNHKVHPHRYDASYLSWYISTLCRDTRGQR</sequence>
<evidence type="ECO:0000313" key="2">
    <source>
        <dbReference type="Proteomes" id="UP000053989"/>
    </source>
</evidence>
<proteinExistence type="predicted"/>
<dbReference type="HOGENOM" id="CLU_1636397_0_0_1"/>
<dbReference type="Proteomes" id="UP000053989">
    <property type="component" value="Unassembled WGS sequence"/>
</dbReference>
<gene>
    <name evidence="1" type="ORF">SCLCIDRAFT_871889</name>
</gene>